<reference evidence="3" key="2">
    <citation type="submission" date="2020-01" db="EMBL/GenBank/DDBJ databases">
        <authorList>
            <person name="Korhonen P.K.K."/>
            <person name="Guangxu M.G."/>
            <person name="Wang T.W."/>
            <person name="Stroehlein A.J.S."/>
            <person name="Young N.D."/>
            <person name="Ang C.-S.A."/>
            <person name="Fernando D.W.F."/>
            <person name="Lu H.L."/>
            <person name="Taylor S.T."/>
            <person name="Ehtesham M.E.M."/>
            <person name="Najaraj S.H.N."/>
            <person name="Harsha G.H.G."/>
            <person name="Madugundu A.M."/>
            <person name="Renuse S.R."/>
            <person name="Holt D.H."/>
            <person name="Pandey A.P."/>
            <person name="Papenfuss A.P."/>
            <person name="Gasser R.B.G."/>
            <person name="Fischer K.F."/>
        </authorList>
    </citation>
    <scope>NUCLEOTIDE SEQUENCE</scope>
    <source>
        <strain evidence="3">SSS_KF_BRIS2020</strain>
    </source>
</reference>
<proteinExistence type="inferred from homology"/>
<dbReference type="EnsemblMetazoa" id="SSS_6951s_mrna">
    <property type="protein sequence ID" value="KAF7494518.1"/>
    <property type="gene ID" value="SSS_6951"/>
</dbReference>
<dbReference type="GO" id="GO:0005737">
    <property type="term" value="C:cytoplasm"/>
    <property type="evidence" value="ECO:0007669"/>
    <property type="project" value="TreeGrafter"/>
</dbReference>
<dbReference type="Proteomes" id="UP000070412">
    <property type="component" value="Unassembled WGS sequence"/>
</dbReference>
<dbReference type="InterPro" id="IPR011021">
    <property type="entry name" value="Arrestin-like_N"/>
</dbReference>
<reference evidence="5" key="1">
    <citation type="journal article" date="2020" name="PLoS Negl. Trop. Dis.">
        <title>High-quality nuclear genome for Sarcoptes scabiei-A critical resource for a neglected parasite.</title>
        <authorList>
            <person name="Korhonen P.K."/>
            <person name="Gasser R.B."/>
            <person name="Ma G."/>
            <person name="Wang T."/>
            <person name="Stroehlein A.J."/>
            <person name="Young N.D."/>
            <person name="Ang C.S."/>
            <person name="Fernando D.D."/>
            <person name="Lu H.C."/>
            <person name="Taylor S."/>
            <person name="Reynolds S.L."/>
            <person name="Mofiz E."/>
            <person name="Najaraj S.H."/>
            <person name="Gowda H."/>
            <person name="Madugundu A."/>
            <person name="Renuse S."/>
            <person name="Holt D."/>
            <person name="Pandey A."/>
            <person name="Papenfuss A.T."/>
            <person name="Fischer K."/>
        </authorList>
    </citation>
    <scope>NUCLEOTIDE SEQUENCE [LARGE SCALE GENOMIC DNA]</scope>
</reference>
<dbReference type="PANTHER" id="PTHR11188">
    <property type="entry name" value="ARRESTIN DOMAIN CONTAINING PROTEIN"/>
    <property type="match status" value="1"/>
</dbReference>
<feature type="domain" description="Arrestin C-terminal-like" evidence="2">
    <location>
        <begin position="191"/>
        <end position="319"/>
    </location>
</feature>
<dbReference type="PANTHER" id="PTHR11188:SF17">
    <property type="entry name" value="FI21816P1"/>
    <property type="match status" value="1"/>
</dbReference>
<dbReference type="SUPFAM" id="SSF81296">
    <property type="entry name" value="E set domains"/>
    <property type="match status" value="2"/>
</dbReference>
<accession>A0A834VI65</accession>
<sequence length="405" mass="46008">MNLFQSLFKLNPIQSINLILDRTNQIFFPGETIHGRLLVELNQSIDLGCVELSFVGHTKTVVDYSSIASKSIQTNHHQEQHLFGTNSDQLKAEKIVEDFDIFRFLYHFPQFQEQKLFEGNCSLPFQFPVPLNIPSSFCYRNKLQIDYKIIAKIGRQSKELNVEICGLPSIATEKLSIPVYKRCTKKIGLYNAKQLNLQCRIDHAGWTSGSIIPIYCSIDNHSSRKITINGTLKQEIQIIAHNQRQSFVEKIAISDSNIIDANSVNFQCNLSLKLPDRLPVIQNTCRTIEINYFVEIKLDIPFALNLYSQLPLIITNSPMIDGQNGQQTSNALVSRQDAPPIYPYSDHQHTGALQTDQVRPSAPTMMPPSSSIDYNLSIPSTVYPMSQRILHNHNLIYPTLPSKEF</sequence>
<evidence type="ECO:0000313" key="4">
    <source>
        <dbReference type="EnsemblMetazoa" id="KAF7494518.1"/>
    </source>
</evidence>
<dbReference type="InterPro" id="IPR014752">
    <property type="entry name" value="Arrestin-like_C"/>
</dbReference>
<dbReference type="InterPro" id="IPR011022">
    <property type="entry name" value="Arrestin_C-like"/>
</dbReference>
<dbReference type="Pfam" id="PF00339">
    <property type="entry name" value="Arrestin_N"/>
    <property type="match status" value="1"/>
</dbReference>
<organism evidence="3">
    <name type="scientific">Sarcoptes scabiei</name>
    <name type="common">Itch mite</name>
    <name type="synonym">Acarus scabiei</name>
    <dbReference type="NCBI Taxonomy" id="52283"/>
    <lineage>
        <taxon>Eukaryota</taxon>
        <taxon>Metazoa</taxon>
        <taxon>Ecdysozoa</taxon>
        <taxon>Arthropoda</taxon>
        <taxon>Chelicerata</taxon>
        <taxon>Arachnida</taxon>
        <taxon>Acari</taxon>
        <taxon>Acariformes</taxon>
        <taxon>Sarcoptiformes</taxon>
        <taxon>Astigmata</taxon>
        <taxon>Psoroptidia</taxon>
        <taxon>Sarcoptoidea</taxon>
        <taxon>Sarcoptidae</taxon>
        <taxon>Sarcoptinae</taxon>
        <taxon>Sarcoptes</taxon>
    </lineage>
</organism>
<dbReference type="EMBL" id="WVUK01000053">
    <property type="protein sequence ID" value="KAF7494518.1"/>
    <property type="molecule type" value="Genomic_DNA"/>
</dbReference>
<evidence type="ECO:0000313" key="5">
    <source>
        <dbReference type="Proteomes" id="UP000070412"/>
    </source>
</evidence>
<dbReference type="AlphaFoldDB" id="A0A834VI65"/>
<dbReference type="Pfam" id="PF02752">
    <property type="entry name" value="Arrestin_C"/>
    <property type="match status" value="1"/>
</dbReference>
<reference evidence="4" key="3">
    <citation type="submission" date="2022-06" db="UniProtKB">
        <authorList>
            <consortium name="EnsemblMetazoa"/>
        </authorList>
    </citation>
    <scope>IDENTIFICATION</scope>
</reference>
<gene>
    <name evidence="3" type="ORF">SSS_6951</name>
</gene>
<protein>
    <submittedName>
        <fullName evidence="3">Arrestin domain-containing protein 4</fullName>
    </submittedName>
</protein>
<dbReference type="SMART" id="SM01017">
    <property type="entry name" value="Arrestin_C"/>
    <property type="match status" value="1"/>
</dbReference>
<dbReference type="GO" id="GO:0015031">
    <property type="term" value="P:protein transport"/>
    <property type="evidence" value="ECO:0007669"/>
    <property type="project" value="TreeGrafter"/>
</dbReference>
<evidence type="ECO:0000259" key="2">
    <source>
        <dbReference type="SMART" id="SM01017"/>
    </source>
</evidence>
<evidence type="ECO:0000313" key="3">
    <source>
        <dbReference type="EMBL" id="KAF7494518.1"/>
    </source>
</evidence>
<comment type="similarity">
    <text evidence="1">Belongs to the arrestin family.</text>
</comment>
<evidence type="ECO:0000256" key="1">
    <source>
        <dbReference type="ARBA" id="ARBA00005298"/>
    </source>
</evidence>
<dbReference type="InterPro" id="IPR014756">
    <property type="entry name" value="Ig_E-set"/>
</dbReference>
<keyword evidence="5" id="KW-1185">Reference proteome</keyword>
<dbReference type="InterPro" id="IPR050357">
    <property type="entry name" value="Arrestin_domain-protein"/>
</dbReference>
<dbReference type="OrthoDB" id="6507353at2759"/>
<name>A0A834VI65_SARSC</name>
<dbReference type="Gene3D" id="2.60.40.640">
    <property type="match status" value="2"/>
</dbReference>